<comment type="caution">
    <text evidence="2">The sequence shown here is derived from an EMBL/GenBank/DDBJ whole genome shotgun (WGS) entry which is preliminary data.</text>
</comment>
<feature type="compositionally biased region" description="Acidic residues" evidence="1">
    <location>
        <begin position="27"/>
        <end position="43"/>
    </location>
</feature>
<sequence>MNRLPRLPKEVDDLGTTETTSKKQSFEENDEEDTNSSSGDEDSQADRGPDSSHSASTPIPISSQSLKKPLLSSKVESLGFSTTEGEGTLQSIVSPRVFLPLDSREEQGSFVSSKTEQELSESFDWAGSFMESEPLFTQKQQNSRGTLDR</sequence>
<organism evidence="2 4">
    <name type="scientific">Galdieria partita</name>
    <dbReference type="NCBI Taxonomy" id="83374"/>
    <lineage>
        <taxon>Eukaryota</taxon>
        <taxon>Rhodophyta</taxon>
        <taxon>Bangiophyceae</taxon>
        <taxon>Galdieriales</taxon>
        <taxon>Galdieriaceae</taxon>
        <taxon>Galdieria</taxon>
    </lineage>
</organism>
<protein>
    <submittedName>
        <fullName evidence="2">Uncharacterized protein</fullName>
    </submittedName>
</protein>
<dbReference type="AlphaFoldDB" id="A0A9C7PQZ9"/>
<dbReference type="Proteomes" id="UP001061958">
    <property type="component" value="Unassembled WGS sequence"/>
</dbReference>
<dbReference type="EMBL" id="BQMJ01000006">
    <property type="protein sequence ID" value="GJQ09043.1"/>
    <property type="molecule type" value="Genomic_DNA"/>
</dbReference>
<dbReference type="EMBL" id="BQMJ01000025">
    <property type="protein sequence ID" value="GJQ11551.1"/>
    <property type="molecule type" value="Genomic_DNA"/>
</dbReference>
<feature type="compositionally biased region" description="Polar residues" evidence="1">
    <location>
        <begin position="51"/>
        <end position="61"/>
    </location>
</feature>
<accession>A0A9C7PQZ9</accession>
<evidence type="ECO:0000313" key="3">
    <source>
        <dbReference type="EMBL" id="GJQ11551.1"/>
    </source>
</evidence>
<proteinExistence type="predicted"/>
<reference evidence="2" key="2">
    <citation type="submission" date="2022-01" db="EMBL/GenBank/DDBJ databases">
        <authorList>
            <person name="Hirooka S."/>
            <person name="Miyagishima S.Y."/>
        </authorList>
    </citation>
    <scope>NUCLEOTIDE SEQUENCE</scope>
    <source>
        <strain evidence="2">NBRC 102759</strain>
    </source>
</reference>
<feature type="region of interest" description="Disordered" evidence="1">
    <location>
        <begin position="1"/>
        <end position="70"/>
    </location>
</feature>
<reference evidence="2" key="1">
    <citation type="journal article" date="2022" name="Proc. Natl. Acad. Sci. U.S.A.">
        <title>Life cycle and functional genomics of the unicellular red alga Galdieria for elucidating algal and plant evolution and industrial use.</title>
        <authorList>
            <person name="Hirooka S."/>
            <person name="Itabashi T."/>
            <person name="Ichinose T.M."/>
            <person name="Onuma R."/>
            <person name="Fujiwara T."/>
            <person name="Yamashita S."/>
            <person name="Jong L.W."/>
            <person name="Tomita R."/>
            <person name="Iwane A.H."/>
            <person name="Miyagishima S.Y."/>
        </authorList>
    </citation>
    <scope>NUCLEOTIDE SEQUENCE</scope>
    <source>
        <strain evidence="2">NBRC 102759</strain>
    </source>
</reference>
<gene>
    <name evidence="3" type="ORF">GpartN1_g3342.t1</name>
    <name evidence="2" type="ORF">GpartN1_g834.t1</name>
</gene>
<name>A0A9C7PQZ9_9RHOD</name>
<evidence type="ECO:0000256" key="1">
    <source>
        <dbReference type="SAM" id="MobiDB-lite"/>
    </source>
</evidence>
<keyword evidence="4" id="KW-1185">Reference proteome</keyword>
<evidence type="ECO:0000313" key="2">
    <source>
        <dbReference type="EMBL" id="GJQ09043.1"/>
    </source>
</evidence>
<evidence type="ECO:0000313" key="4">
    <source>
        <dbReference type="Proteomes" id="UP001061958"/>
    </source>
</evidence>